<dbReference type="InterPro" id="IPR018060">
    <property type="entry name" value="HTH_AraC"/>
</dbReference>
<evidence type="ECO:0000256" key="3">
    <source>
        <dbReference type="ARBA" id="ARBA00023163"/>
    </source>
</evidence>
<evidence type="ECO:0000313" key="5">
    <source>
        <dbReference type="EMBL" id="MBV4358393.1"/>
    </source>
</evidence>
<keyword evidence="1" id="KW-0805">Transcription regulation</keyword>
<comment type="caution">
    <text evidence="5">The sequence shown here is derived from an EMBL/GenBank/DDBJ whole genome shotgun (WGS) entry which is preliminary data.</text>
</comment>
<dbReference type="InterPro" id="IPR050204">
    <property type="entry name" value="AraC_XylS_family_regulators"/>
</dbReference>
<evidence type="ECO:0000256" key="1">
    <source>
        <dbReference type="ARBA" id="ARBA00023015"/>
    </source>
</evidence>
<dbReference type="GO" id="GO:0003700">
    <property type="term" value="F:DNA-binding transcription factor activity"/>
    <property type="evidence" value="ECO:0007669"/>
    <property type="project" value="InterPro"/>
</dbReference>
<dbReference type="GO" id="GO:0043565">
    <property type="term" value="F:sequence-specific DNA binding"/>
    <property type="evidence" value="ECO:0007669"/>
    <property type="project" value="InterPro"/>
</dbReference>
<dbReference type="SMART" id="SM00342">
    <property type="entry name" value="HTH_ARAC"/>
    <property type="match status" value="1"/>
</dbReference>
<dbReference type="AlphaFoldDB" id="A0A9E2SBJ1"/>
<keyword evidence="2" id="KW-0238">DNA-binding</keyword>
<reference evidence="5" key="1">
    <citation type="submission" date="2021-06" db="EMBL/GenBank/DDBJ databases">
        <authorList>
            <person name="Huq M.A."/>
        </authorList>
    </citation>
    <scope>NUCLEOTIDE SEQUENCE</scope>
    <source>
        <strain evidence="5">MAH-26</strain>
    </source>
</reference>
<keyword evidence="6" id="KW-1185">Reference proteome</keyword>
<name>A0A9E2SBJ1_9BACT</name>
<organism evidence="5 6">
    <name type="scientific">Pinibacter aurantiacus</name>
    <dbReference type="NCBI Taxonomy" id="2851599"/>
    <lineage>
        <taxon>Bacteria</taxon>
        <taxon>Pseudomonadati</taxon>
        <taxon>Bacteroidota</taxon>
        <taxon>Chitinophagia</taxon>
        <taxon>Chitinophagales</taxon>
        <taxon>Chitinophagaceae</taxon>
        <taxon>Pinibacter</taxon>
    </lineage>
</organism>
<evidence type="ECO:0000259" key="4">
    <source>
        <dbReference type="PROSITE" id="PS01124"/>
    </source>
</evidence>
<keyword evidence="3" id="KW-0804">Transcription</keyword>
<dbReference type="EMBL" id="JAHSPG010000012">
    <property type="protein sequence ID" value="MBV4358393.1"/>
    <property type="molecule type" value="Genomic_DNA"/>
</dbReference>
<gene>
    <name evidence="5" type="ORF">KTO63_14605</name>
</gene>
<dbReference type="PANTHER" id="PTHR46796">
    <property type="entry name" value="HTH-TYPE TRANSCRIPTIONAL ACTIVATOR RHAS-RELATED"/>
    <property type="match status" value="1"/>
</dbReference>
<dbReference type="Proteomes" id="UP000812270">
    <property type="component" value="Unassembled WGS sequence"/>
</dbReference>
<dbReference type="Pfam" id="PF20240">
    <property type="entry name" value="DUF6597"/>
    <property type="match status" value="1"/>
</dbReference>
<dbReference type="InterPro" id="IPR046532">
    <property type="entry name" value="DUF6597"/>
</dbReference>
<dbReference type="Pfam" id="PF12833">
    <property type="entry name" value="HTH_18"/>
    <property type="match status" value="1"/>
</dbReference>
<sequence>MTLQPLSYSVTQLLSYSTIRTTFVFMKVAYLLPDREIAEYVQSILVIENYEVKTPFILPLFANGMPTLLFQSAKGKINNHSNYLTLFGQTVLPDTITLTENFTLIAYFFKPFVLTSLFNIEANELTDKPGDLRSLTSSVANNLQEQLLNATTTKEMLALINKYVLGLAAKSKKDAQIIKYVTEKIAQNPNKDALIKVQKELYITERTFQRMFENNIGVSPNQYRRIAQFNTAFEQLNKRQFRSLSDIVFRNNYSDQSHFIRAFKEFTNLTPKEYLNFGTAD</sequence>
<evidence type="ECO:0000313" key="6">
    <source>
        <dbReference type="Proteomes" id="UP000812270"/>
    </source>
</evidence>
<protein>
    <submittedName>
        <fullName evidence="5">Helix-turn-helix domain-containing protein</fullName>
    </submittedName>
</protein>
<feature type="domain" description="HTH araC/xylS-type" evidence="4">
    <location>
        <begin position="175"/>
        <end position="277"/>
    </location>
</feature>
<dbReference type="PROSITE" id="PS01124">
    <property type="entry name" value="HTH_ARAC_FAMILY_2"/>
    <property type="match status" value="1"/>
</dbReference>
<accession>A0A9E2SBJ1</accession>
<evidence type="ECO:0000256" key="2">
    <source>
        <dbReference type="ARBA" id="ARBA00023125"/>
    </source>
</evidence>
<proteinExistence type="predicted"/>